<proteinExistence type="inferred from homology"/>
<evidence type="ECO:0000256" key="9">
    <source>
        <dbReference type="ARBA" id="ARBA00022801"/>
    </source>
</evidence>
<feature type="active site" description="Nucleophile" evidence="12">
    <location>
        <position position="119"/>
    </location>
</feature>
<feature type="domain" description="AB hydrolase-1" evidence="14">
    <location>
        <begin position="45"/>
        <end position="305"/>
    </location>
</feature>
<dbReference type="Pfam" id="PF00561">
    <property type="entry name" value="Abhydrolase_1"/>
    <property type="match status" value="1"/>
</dbReference>
<dbReference type="InterPro" id="IPR005944">
    <property type="entry name" value="Pro_iminopeptidase"/>
</dbReference>
<dbReference type="EC" id="3.4.11.5" evidence="4 11"/>
<organism evidence="15 16">
    <name type="scientific">Stella humosa</name>
    <dbReference type="NCBI Taxonomy" id="94"/>
    <lineage>
        <taxon>Bacteria</taxon>
        <taxon>Pseudomonadati</taxon>
        <taxon>Pseudomonadota</taxon>
        <taxon>Alphaproteobacteria</taxon>
        <taxon>Rhodospirillales</taxon>
        <taxon>Stellaceae</taxon>
        <taxon>Stella</taxon>
    </lineage>
</organism>
<comment type="similarity">
    <text evidence="3 11 13">Belongs to the peptidase S33 family.</text>
</comment>
<comment type="subcellular location">
    <subcellularLocation>
        <location evidence="2 11">Cytoplasm</location>
    </subcellularLocation>
</comment>
<evidence type="ECO:0000259" key="14">
    <source>
        <dbReference type="Pfam" id="PF00561"/>
    </source>
</evidence>
<name>A0A3N1LIR3_9PROT</name>
<evidence type="ECO:0000256" key="11">
    <source>
        <dbReference type="PIRNR" id="PIRNR006431"/>
    </source>
</evidence>
<gene>
    <name evidence="15" type="ORF">EDC65_2904</name>
</gene>
<accession>A0A3N1LIR3</accession>
<dbReference type="InterPro" id="IPR000073">
    <property type="entry name" value="AB_hydrolase_1"/>
</dbReference>
<dbReference type="InterPro" id="IPR029058">
    <property type="entry name" value="AB_hydrolase_fold"/>
</dbReference>
<dbReference type="Proteomes" id="UP000278222">
    <property type="component" value="Unassembled WGS sequence"/>
</dbReference>
<dbReference type="PRINTS" id="PR00111">
    <property type="entry name" value="ABHYDROLASE"/>
</dbReference>
<dbReference type="InterPro" id="IPR002410">
    <property type="entry name" value="Peptidase_S33"/>
</dbReference>
<dbReference type="OrthoDB" id="9796770at2"/>
<evidence type="ECO:0000313" key="16">
    <source>
        <dbReference type="Proteomes" id="UP000278222"/>
    </source>
</evidence>
<evidence type="ECO:0000256" key="7">
    <source>
        <dbReference type="ARBA" id="ARBA00022490"/>
    </source>
</evidence>
<dbReference type="PANTHER" id="PTHR43722:SF1">
    <property type="entry name" value="PROLINE IMINOPEPTIDASE"/>
    <property type="match status" value="1"/>
</dbReference>
<evidence type="ECO:0000256" key="1">
    <source>
        <dbReference type="ARBA" id="ARBA00001585"/>
    </source>
</evidence>
<dbReference type="PRINTS" id="PR00793">
    <property type="entry name" value="PROAMNOPTASE"/>
</dbReference>
<dbReference type="AlphaFoldDB" id="A0A3N1LIR3"/>
<dbReference type="PIRSF" id="PIRSF006431">
    <property type="entry name" value="Pept_S33"/>
    <property type="match status" value="1"/>
</dbReference>
<dbReference type="PANTHER" id="PTHR43722">
    <property type="entry name" value="PROLINE IMINOPEPTIDASE"/>
    <property type="match status" value="1"/>
</dbReference>
<dbReference type="RefSeq" id="WP_123690633.1">
    <property type="nucleotide sequence ID" value="NZ_AP019700.1"/>
</dbReference>
<reference evidence="15 16" key="1">
    <citation type="submission" date="2018-11" db="EMBL/GenBank/DDBJ databases">
        <title>Genomic Encyclopedia of Type Strains, Phase IV (KMG-IV): sequencing the most valuable type-strain genomes for metagenomic binning, comparative biology and taxonomic classification.</title>
        <authorList>
            <person name="Goeker M."/>
        </authorList>
    </citation>
    <scope>NUCLEOTIDE SEQUENCE [LARGE SCALE GENOMIC DNA]</scope>
    <source>
        <strain evidence="15 16">DSM 5900</strain>
    </source>
</reference>
<dbReference type="SUPFAM" id="SSF53474">
    <property type="entry name" value="alpha/beta-Hydrolases"/>
    <property type="match status" value="1"/>
</dbReference>
<evidence type="ECO:0000256" key="12">
    <source>
        <dbReference type="PIRSR" id="PIRSR006431-1"/>
    </source>
</evidence>
<comment type="caution">
    <text evidence="15">The sequence shown here is derived from an EMBL/GenBank/DDBJ whole genome shotgun (WGS) entry which is preliminary data.</text>
</comment>
<keyword evidence="16" id="KW-1185">Reference proteome</keyword>
<evidence type="ECO:0000256" key="10">
    <source>
        <dbReference type="ARBA" id="ARBA00029605"/>
    </source>
</evidence>
<evidence type="ECO:0000256" key="6">
    <source>
        <dbReference type="ARBA" id="ARBA00022438"/>
    </source>
</evidence>
<keyword evidence="6 11" id="KW-0031">Aminopeptidase</keyword>
<evidence type="ECO:0000256" key="5">
    <source>
        <dbReference type="ARBA" id="ARBA00021843"/>
    </source>
</evidence>
<evidence type="ECO:0000256" key="13">
    <source>
        <dbReference type="RuleBase" id="RU003421"/>
    </source>
</evidence>
<dbReference type="GO" id="GO:0005737">
    <property type="term" value="C:cytoplasm"/>
    <property type="evidence" value="ECO:0007669"/>
    <property type="project" value="UniProtKB-SubCell"/>
</dbReference>
<comment type="catalytic activity">
    <reaction evidence="1 11 13">
        <text>Release of N-terminal proline from a peptide.</text>
        <dbReference type="EC" id="3.4.11.5"/>
    </reaction>
</comment>
<feature type="active site" description="Proton donor" evidence="12">
    <location>
        <position position="301"/>
    </location>
</feature>
<dbReference type="GO" id="GO:0004177">
    <property type="term" value="F:aminopeptidase activity"/>
    <property type="evidence" value="ECO:0007669"/>
    <property type="project" value="UniProtKB-UniRule"/>
</dbReference>
<dbReference type="EMBL" id="RJKX01000014">
    <property type="protein sequence ID" value="ROP91044.1"/>
    <property type="molecule type" value="Genomic_DNA"/>
</dbReference>
<dbReference type="GO" id="GO:0006508">
    <property type="term" value="P:proteolysis"/>
    <property type="evidence" value="ECO:0007669"/>
    <property type="project" value="UniProtKB-KW"/>
</dbReference>
<evidence type="ECO:0000256" key="8">
    <source>
        <dbReference type="ARBA" id="ARBA00022670"/>
    </source>
</evidence>
<feature type="active site" evidence="12">
    <location>
        <position position="273"/>
    </location>
</feature>
<sequence length="323" mass="35654">MSNADTGIARADLFPEIAPYATGMLALEAPHTMYWEESGRADGVPVVFVHGGPGAGATPTHRRFFDPSHYRIVVFDQRGSGRSTPLAELDGNSTAALVADMERLRVHRGIDKWVVFGGSWGSTLALAYAAAHPDRVLGLVLRGIFLCRRSEIDWFLYGMRTVYPEAWRKFVEGVPAAERGDLLGAYYRRLTDPDPAVHMPAARTWSIYEGACSTLLPSPETVATFGEDRKALGLARIEAHYFTHHVYAAEDDLIGKIDRIRHLPAVIVQGRYDMVCPIVTADELHRAWPEARYIVVPDAGHSAMEPGVRAQLVAATESFKTLR</sequence>
<evidence type="ECO:0000313" key="15">
    <source>
        <dbReference type="EMBL" id="ROP91044.1"/>
    </source>
</evidence>
<dbReference type="NCBIfam" id="TIGR01249">
    <property type="entry name" value="pro_imino_pep_1"/>
    <property type="match status" value="1"/>
</dbReference>
<dbReference type="Gene3D" id="3.40.50.1820">
    <property type="entry name" value="alpha/beta hydrolase"/>
    <property type="match status" value="1"/>
</dbReference>
<evidence type="ECO:0000256" key="2">
    <source>
        <dbReference type="ARBA" id="ARBA00004496"/>
    </source>
</evidence>
<keyword evidence="9 11" id="KW-0378">Hydrolase</keyword>
<evidence type="ECO:0000256" key="3">
    <source>
        <dbReference type="ARBA" id="ARBA00010088"/>
    </source>
</evidence>
<evidence type="ECO:0000256" key="4">
    <source>
        <dbReference type="ARBA" id="ARBA00012568"/>
    </source>
</evidence>
<keyword evidence="7 11" id="KW-0963">Cytoplasm</keyword>
<protein>
    <recommendedName>
        <fullName evidence="5 11">Proline iminopeptidase</fullName>
        <shortName evidence="11">PIP</shortName>
        <ecNumber evidence="4 11">3.4.11.5</ecNumber>
    </recommendedName>
    <alternativeName>
        <fullName evidence="10 11">Prolyl aminopeptidase</fullName>
    </alternativeName>
</protein>
<keyword evidence="8 11" id="KW-0645">Protease</keyword>